<feature type="transmembrane region" description="Helical" evidence="2">
    <location>
        <begin position="525"/>
        <end position="546"/>
    </location>
</feature>
<feature type="compositionally biased region" description="Basic and acidic residues" evidence="1">
    <location>
        <begin position="133"/>
        <end position="151"/>
    </location>
</feature>
<feature type="transmembrane region" description="Helical" evidence="2">
    <location>
        <begin position="237"/>
        <end position="254"/>
    </location>
</feature>
<name>A0A3P6U905_LITSI</name>
<evidence type="ECO:0008006" key="5">
    <source>
        <dbReference type="Google" id="ProtNLM"/>
    </source>
</evidence>
<feature type="transmembrane region" description="Helical" evidence="2">
    <location>
        <begin position="357"/>
        <end position="381"/>
    </location>
</feature>
<dbReference type="InterPro" id="IPR036259">
    <property type="entry name" value="MFS_trans_sf"/>
</dbReference>
<feature type="transmembrane region" description="Helical" evidence="2">
    <location>
        <begin position="393"/>
        <end position="415"/>
    </location>
</feature>
<dbReference type="Gene3D" id="1.20.1250.20">
    <property type="entry name" value="MFS general substrate transporter like domains"/>
    <property type="match status" value="1"/>
</dbReference>
<evidence type="ECO:0000313" key="3">
    <source>
        <dbReference type="EMBL" id="VDK75318.1"/>
    </source>
</evidence>
<keyword evidence="2" id="KW-0812">Transmembrane</keyword>
<dbReference type="CDD" id="cd06174">
    <property type="entry name" value="MFS"/>
    <property type="match status" value="1"/>
</dbReference>
<dbReference type="Pfam" id="PF07690">
    <property type="entry name" value="MFS_1"/>
    <property type="match status" value="1"/>
</dbReference>
<evidence type="ECO:0000256" key="1">
    <source>
        <dbReference type="SAM" id="MobiDB-lite"/>
    </source>
</evidence>
<dbReference type="GO" id="GO:0022857">
    <property type="term" value="F:transmembrane transporter activity"/>
    <property type="evidence" value="ECO:0007669"/>
    <property type="project" value="InterPro"/>
</dbReference>
<feature type="transmembrane region" description="Helical" evidence="2">
    <location>
        <begin position="198"/>
        <end position="217"/>
    </location>
</feature>
<keyword evidence="2" id="KW-1133">Transmembrane helix</keyword>
<keyword evidence="4" id="KW-1185">Reference proteome</keyword>
<feature type="transmembrane region" description="Helical" evidence="2">
    <location>
        <begin position="427"/>
        <end position="450"/>
    </location>
</feature>
<evidence type="ECO:0000313" key="4">
    <source>
        <dbReference type="Proteomes" id="UP000277928"/>
    </source>
</evidence>
<dbReference type="EMBL" id="UYRX01000141">
    <property type="protein sequence ID" value="VDK75318.1"/>
    <property type="molecule type" value="Genomic_DNA"/>
</dbReference>
<evidence type="ECO:0000256" key="2">
    <source>
        <dbReference type="SAM" id="Phobius"/>
    </source>
</evidence>
<dbReference type="InterPro" id="IPR011701">
    <property type="entry name" value="MFS"/>
</dbReference>
<accession>A0A3P6U905</accession>
<feature type="transmembrane region" description="Helical" evidence="2">
    <location>
        <begin position="292"/>
        <end position="310"/>
    </location>
</feature>
<dbReference type="AlphaFoldDB" id="A0A3P6U905"/>
<dbReference type="OrthoDB" id="2985014at2759"/>
<dbReference type="Proteomes" id="UP000277928">
    <property type="component" value="Unassembled WGS sequence"/>
</dbReference>
<reference evidence="3 4" key="1">
    <citation type="submission" date="2018-08" db="EMBL/GenBank/DDBJ databases">
        <authorList>
            <person name="Laetsch R D."/>
            <person name="Stevens L."/>
            <person name="Kumar S."/>
            <person name="Blaxter L. M."/>
        </authorList>
    </citation>
    <scope>NUCLEOTIDE SEQUENCE [LARGE SCALE GENOMIC DNA]</scope>
</reference>
<keyword evidence="2" id="KW-0472">Membrane</keyword>
<dbReference type="PANTHER" id="PTHR45757:SF7">
    <property type="entry name" value="MFS DOMAIN-CONTAINING PROTEIN"/>
    <property type="match status" value="1"/>
</dbReference>
<gene>
    <name evidence="3" type="ORF">NLS_LOCUS2855</name>
</gene>
<proteinExistence type="predicted"/>
<feature type="transmembrane region" description="Helical" evidence="2">
    <location>
        <begin position="260"/>
        <end position="280"/>
    </location>
</feature>
<feature type="region of interest" description="Disordered" evidence="1">
    <location>
        <begin position="99"/>
        <end position="153"/>
    </location>
</feature>
<feature type="transmembrane region" description="Helical" evidence="2">
    <location>
        <begin position="15"/>
        <end position="41"/>
    </location>
</feature>
<dbReference type="PANTHER" id="PTHR45757">
    <property type="entry name" value="PROTEIN CBG23364-RELATED"/>
    <property type="match status" value="1"/>
</dbReference>
<organism evidence="3 4">
    <name type="scientific">Litomosoides sigmodontis</name>
    <name type="common">Filarial nematode worm</name>
    <dbReference type="NCBI Taxonomy" id="42156"/>
    <lineage>
        <taxon>Eukaryota</taxon>
        <taxon>Metazoa</taxon>
        <taxon>Ecdysozoa</taxon>
        <taxon>Nematoda</taxon>
        <taxon>Chromadorea</taxon>
        <taxon>Rhabditida</taxon>
        <taxon>Spirurina</taxon>
        <taxon>Spiruromorpha</taxon>
        <taxon>Filarioidea</taxon>
        <taxon>Onchocercidae</taxon>
        <taxon>Litomosoides</taxon>
    </lineage>
</organism>
<feature type="transmembrane region" description="Helical" evidence="2">
    <location>
        <begin position="457"/>
        <end position="476"/>
    </location>
</feature>
<feature type="transmembrane region" description="Helical" evidence="2">
    <location>
        <begin position="496"/>
        <end position="513"/>
    </location>
</feature>
<feature type="transmembrane region" description="Helical" evidence="2">
    <location>
        <begin position="171"/>
        <end position="192"/>
    </location>
</feature>
<dbReference type="STRING" id="42156.A0A3P6U905"/>
<dbReference type="SUPFAM" id="SSF103473">
    <property type="entry name" value="MFS general substrate transporter"/>
    <property type="match status" value="1"/>
</dbReference>
<dbReference type="OMA" id="FREKPQY"/>
<sequence length="585" mass="66614">MLKSPQFNCCNNIRYFVLILLISCSSILFANIILYSIAVIYDDYQDTQLWKQTHLIQLPSAEQRRFLRSIADDDGSDISDRKTKNVTFTAGNLILDENENNERTKTSSTGMEVPILSKQKDSEQQTYKNGLQPDKDRQWGDKLKNSGEKPEQQIQIENVAHGTLRGRVQHFLVWTAPGIGMFCGSFATSWFLQTFGSRRFFAIMMMVSAAATALLAITPQIKYGRYLTACMRFMQGLAFASVFPMIGSVTANWGTLKQQFLFLICCTSFIQLAPLISWPISSYVFTDDYRTAFLVHAAVTCILALAWLIVFREKPQYHFSVNGLELNKIVAGKIKAEHNRMLAENPCPLLIASFPVWAIWIAACGYFLVISIVVQFLPFYCLLIVRETRADSALLATVPFLFMFIMTQFHCLWYRLAKLYNERTSILAFNTTSFIICSLIFIFLAIFPAGRIFHHSIVAVFTLILCILTFSVYGFYRSAVLVGRFFGQFIVSYIRFFIGFAFFFATAAVVFFVKENKADEWRVVFLMLAALLLISAAVFGIFGSAVPEEWSKDSWDPSAARPMITFDQIDYHTDECGVLEMRILR</sequence>
<protein>
    <recommendedName>
        <fullName evidence="5">Major facilitator superfamily (MFS) profile domain-containing protein</fullName>
    </recommendedName>
</protein>
<dbReference type="GO" id="GO:0016020">
    <property type="term" value="C:membrane"/>
    <property type="evidence" value="ECO:0007669"/>
    <property type="project" value="TreeGrafter"/>
</dbReference>